<keyword evidence="2" id="KW-1185">Reference proteome</keyword>
<organism evidence="1 2">
    <name type="scientific">Paramecium sonneborni</name>
    <dbReference type="NCBI Taxonomy" id="65129"/>
    <lineage>
        <taxon>Eukaryota</taxon>
        <taxon>Sar</taxon>
        <taxon>Alveolata</taxon>
        <taxon>Ciliophora</taxon>
        <taxon>Intramacronucleata</taxon>
        <taxon>Oligohymenophorea</taxon>
        <taxon>Peniculida</taxon>
        <taxon>Parameciidae</taxon>
        <taxon>Paramecium</taxon>
    </lineage>
</organism>
<dbReference type="AlphaFoldDB" id="A0A8S1NR67"/>
<dbReference type="EMBL" id="CAJJDN010000063">
    <property type="protein sequence ID" value="CAD8095028.1"/>
    <property type="molecule type" value="Genomic_DNA"/>
</dbReference>
<sequence length="128" mass="15647">MYDQQLFYELKFEYNEFKYQFFSTQLIDIQKWILDIQCVIKKLKQGLKNSQQLEKKWKSFLKVRYKNNLINNQRPLFRINIHVQLKNNSLNRTAKDNSQGNQYVLLIYIKSVNVKRISFQIFTNNDQE</sequence>
<dbReference type="Proteomes" id="UP000692954">
    <property type="component" value="Unassembled WGS sequence"/>
</dbReference>
<name>A0A8S1NR67_9CILI</name>
<evidence type="ECO:0000313" key="2">
    <source>
        <dbReference type="Proteomes" id="UP000692954"/>
    </source>
</evidence>
<comment type="caution">
    <text evidence="1">The sequence shown here is derived from an EMBL/GenBank/DDBJ whole genome shotgun (WGS) entry which is preliminary data.</text>
</comment>
<proteinExistence type="predicted"/>
<accession>A0A8S1NR67</accession>
<evidence type="ECO:0000313" key="1">
    <source>
        <dbReference type="EMBL" id="CAD8095028.1"/>
    </source>
</evidence>
<reference evidence="1" key="1">
    <citation type="submission" date="2021-01" db="EMBL/GenBank/DDBJ databases">
        <authorList>
            <consortium name="Genoscope - CEA"/>
            <person name="William W."/>
        </authorList>
    </citation>
    <scope>NUCLEOTIDE SEQUENCE</scope>
</reference>
<protein>
    <submittedName>
        <fullName evidence="1">Uncharacterized protein</fullName>
    </submittedName>
</protein>
<gene>
    <name evidence="1" type="ORF">PSON_ATCC_30995.1.T0630188</name>
</gene>